<reference evidence="2" key="1">
    <citation type="submission" date="2023-11" db="EMBL/GenBank/DDBJ databases">
        <authorList>
            <person name="De Vega J J."/>
            <person name="De Vega J J."/>
        </authorList>
    </citation>
    <scope>NUCLEOTIDE SEQUENCE</scope>
</reference>
<sequence length="263" mass="28568">ETVEHTQALEDLVLRRIALGGLGERTENEELDVSPGSSDEADHVLVPSLRERQLPVGLSLGKDRSRFLDETDRTVLEDLEEDGDIAKVGSAGQRLAGRGVQICDIRVPGVALDRGNDRRCRDQETETAEREISVATSAPTRFFSPVSESLGGVSLQRGEQGVDTRQSSMVAFGLAGQQVLILAGDFLGGEPGGECPGHDHEDSEGEHRESEDRDRRALRFVCLEGQCALLANQREAERDSRRLGELHGNRGGNVDAGVQHRSV</sequence>
<proteinExistence type="predicted"/>
<keyword evidence="3" id="KW-1185">Reference proteome</keyword>
<accession>A0AAD2K559</accession>
<comment type="caution">
    <text evidence="2">The sequence shown here is derived from an EMBL/GenBank/DDBJ whole genome shotgun (WGS) entry which is preliminary data.</text>
</comment>
<evidence type="ECO:0000313" key="2">
    <source>
        <dbReference type="EMBL" id="CAK5277944.1"/>
    </source>
</evidence>
<evidence type="ECO:0000313" key="3">
    <source>
        <dbReference type="Proteomes" id="UP001295794"/>
    </source>
</evidence>
<protein>
    <submittedName>
        <fullName evidence="2">Uncharacterized protein</fullName>
    </submittedName>
</protein>
<gene>
    <name evidence="2" type="ORF">MYCIT1_LOCUS27116</name>
</gene>
<organism evidence="2 3">
    <name type="scientific">Mycena citricolor</name>
    <dbReference type="NCBI Taxonomy" id="2018698"/>
    <lineage>
        <taxon>Eukaryota</taxon>
        <taxon>Fungi</taxon>
        <taxon>Dikarya</taxon>
        <taxon>Basidiomycota</taxon>
        <taxon>Agaricomycotina</taxon>
        <taxon>Agaricomycetes</taxon>
        <taxon>Agaricomycetidae</taxon>
        <taxon>Agaricales</taxon>
        <taxon>Marasmiineae</taxon>
        <taxon>Mycenaceae</taxon>
        <taxon>Mycena</taxon>
    </lineage>
</organism>
<evidence type="ECO:0000256" key="1">
    <source>
        <dbReference type="SAM" id="MobiDB-lite"/>
    </source>
</evidence>
<feature type="compositionally biased region" description="Basic and acidic residues" evidence="1">
    <location>
        <begin position="238"/>
        <end position="248"/>
    </location>
</feature>
<feature type="region of interest" description="Disordered" evidence="1">
    <location>
        <begin position="238"/>
        <end position="263"/>
    </location>
</feature>
<feature type="region of interest" description="Disordered" evidence="1">
    <location>
        <begin position="190"/>
        <end position="212"/>
    </location>
</feature>
<feature type="compositionally biased region" description="Basic and acidic residues" evidence="1">
    <location>
        <begin position="196"/>
        <end position="212"/>
    </location>
</feature>
<dbReference type="AlphaFoldDB" id="A0AAD2K559"/>
<name>A0AAD2K559_9AGAR</name>
<dbReference type="Proteomes" id="UP001295794">
    <property type="component" value="Unassembled WGS sequence"/>
</dbReference>
<feature type="non-terminal residue" evidence="2">
    <location>
        <position position="263"/>
    </location>
</feature>
<dbReference type="EMBL" id="CAVNYO010000421">
    <property type="protein sequence ID" value="CAK5277944.1"/>
    <property type="molecule type" value="Genomic_DNA"/>
</dbReference>